<dbReference type="PANTHER" id="PTHR10822:SF19">
    <property type="entry name" value="GLYPICAN-5"/>
    <property type="match status" value="1"/>
</dbReference>
<dbReference type="Proteomes" id="UP000812440">
    <property type="component" value="Chromosome 5"/>
</dbReference>
<dbReference type="PROSITE" id="PS01207">
    <property type="entry name" value="GLYPICAN"/>
    <property type="match status" value="1"/>
</dbReference>
<evidence type="ECO:0000256" key="4">
    <source>
        <dbReference type="ARBA" id="ARBA00022622"/>
    </source>
</evidence>
<keyword evidence="8" id="KW-0325">Glycoprotein</keyword>
<dbReference type="InterPro" id="IPR001863">
    <property type="entry name" value="Glypican"/>
</dbReference>
<dbReference type="GO" id="GO:0005886">
    <property type="term" value="C:plasma membrane"/>
    <property type="evidence" value="ECO:0007669"/>
    <property type="project" value="UniProtKB-SubCell"/>
</dbReference>
<keyword evidence="6 12" id="KW-0654">Proteoglycan</keyword>
<keyword evidence="10 12" id="KW-0449">Lipoprotein</keyword>
<evidence type="ECO:0000256" key="11">
    <source>
        <dbReference type="RuleBase" id="RU003518"/>
    </source>
</evidence>
<dbReference type="PANTHER" id="PTHR10822">
    <property type="entry name" value="GLYPICAN"/>
    <property type="match status" value="1"/>
</dbReference>
<comment type="function">
    <text evidence="12">Cell surface proteoglycan.</text>
</comment>
<evidence type="ECO:0000256" key="8">
    <source>
        <dbReference type="ARBA" id="ARBA00023180"/>
    </source>
</evidence>
<keyword evidence="3" id="KW-1003">Cell membrane</keyword>
<evidence type="ECO:0000256" key="12">
    <source>
        <dbReference type="RuleBase" id="RU003519"/>
    </source>
</evidence>
<sequence length="587" mass="65968">MPRWFLPLLLLLELAVMTPSQRPPSCHEVRAAFQLQQVGRGRLVPEVPAQESDLQICQHKAPTCCTRKMEESYQTAVKREIAHNIQALNFELKFMIVAHMSNFQEGFTHLINLAANHTLSLFDGTYRQMEHDVGDPIKELFTDISLNVLGEDMPVDAAVSRFLDALFPLVYKHLLSSRMTILPDEYLECLRQTRPDINPFGPYSKTMVAELSMSLWASRMMNQALKMAVYVINSTEHTAMTRECTRSLVKMQYCPHCQGLTLIRPCVGYCLNVMRGCLAALADLDAPWRDFISLLEQLAGQMAGSYDLELSLLGIKEVVKESIQYAEMNGSNIWSVVEKVCGQLPGNSYRLSPDVTPQMNEEDEYPFKTMSALGQLRSSLPLKSSKNDRPRNVKRISREFMKYMKLSKSFYATLAERLCGGDLAVRDGSTCWDGEDVVESYTKRVVSNEFKDQANNPEVKVKGRNILISSVTDRLSHFIQMGTEKQIRQDKWRFREGSGQDGRPEDMDVSGDCDDEDGCQGSGDNIHTDTKSDPGVARKSNGTLNVFVLPEPSSTKKSYNNLPGTGSRLTFSAAIPMAATLLICQYI</sequence>
<keyword evidence="7 12" id="KW-0472">Membrane</keyword>
<name>A0A8T2JSB9_9PIPI</name>
<organism evidence="15 16">
    <name type="scientific">Hymenochirus boettgeri</name>
    <name type="common">Congo dwarf clawed frog</name>
    <dbReference type="NCBI Taxonomy" id="247094"/>
    <lineage>
        <taxon>Eukaryota</taxon>
        <taxon>Metazoa</taxon>
        <taxon>Chordata</taxon>
        <taxon>Craniata</taxon>
        <taxon>Vertebrata</taxon>
        <taxon>Euteleostomi</taxon>
        <taxon>Amphibia</taxon>
        <taxon>Batrachia</taxon>
        <taxon>Anura</taxon>
        <taxon>Pipoidea</taxon>
        <taxon>Pipidae</taxon>
        <taxon>Pipinae</taxon>
        <taxon>Hymenochirus</taxon>
    </lineage>
</organism>
<proteinExistence type="inferred from homology"/>
<dbReference type="GO" id="GO:0016477">
    <property type="term" value="P:cell migration"/>
    <property type="evidence" value="ECO:0007669"/>
    <property type="project" value="TreeGrafter"/>
</dbReference>
<reference evidence="15" key="1">
    <citation type="thesis" date="2020" institute="ProQuest LLC" country="789 East Eisenhower Parkway, Ann Arbor, MI, USA">
        <title>Comparative Genomics and Chromosome Evolution.</title>
        <authorList>
            <person name="Mudd A.B."/>
        </authorList>
    </citation>
    <scope>NUCLEOTIDE SEQUENCE</scope>
    <source>
        <strain evidence="15">Female2</strain>
        <tissue evidence="15">Blood</tissue>
    </source>
</reference>
<evidence type="ECO:0000256" key="6">
    <source>
        <dbReference type="ARBA" id="ARBA00022974"/>
    </source>
</evidence>
<evidence type="ECO:0000256" key="14">
    <source>
        <dbReference type="SAM" id="SignalP"/>
    </source>
</evidence>
<evidence type="ECO:0000256" key="10">
    <source>
        <dbReference type="ARBA" id="ARBA00023288"/>
    </source>
</evidence>
<evidence type="ECO:0000256" key="9">
    <source>
        <dbReference type="ARBA" id="ARBA00023207"/>
    </source>
</evidence>
<comment type="subcellular location">
    <subcellularLocation>
        <location evidence="1 12">Cell membrane</location>
        <topology evidence="1 12">Lipid-anchor</topology>
        <topology evidence="1 12">GPI-anchor</topology>
    </subcellularLocation>
</comment>
<feature type="compositionally biased region" description="Acidic residues" evidence="13">
    <location>
        <begin position="507"/>
        <end position="518"/>
    </location>
</feature>
<evidence type="ECO:0000256" key="2">
    <source>
        <dbReference type="ARBA" id="ARBA00010260"/>
    </source>
</evidence>
<keyword evidence="5 14" id="KW-0732">Signal</keyword>
<feature type="signal peptide" evidence="14">
    <location>
        <begin position="1"/>
        <end position="20"/>
    </location>
</feature>
<dbReference type="GO" id="GO:1905475">
    <property type="term" value="P:regulation of protein localization to membrane"/>
    <property type="evidence" value="ECO:0007669"/>
    <property type="project" value="TreeGrafter"/>
</dbReference>
<evidence type="ECO:0000256" key="3">
    <source>
        <dbReference type="ARBA" id="ARBA00022475"/>
    </source>
</evidence>
<dbReference type="EMBL" id="JAACNH010000004">
    <property type="protein sequence ID" value="KAG8445441.1"/>
    <property type="molecule type" value="Genomic_DNA"/>
</dbReference>
<dbReference type="GO" id="GO:0090263">
    <property type="term" value="P:positive regulation of canonical Wnt signaling pathway"/>
    <property type="evidence" value="ECO:0007669"/>
    <property type="project" value="TreeGrafter"/>
</dbReference>
<evidence type="ECO:0000256" key="1">
    <source>
        <dbReference type="ARBA" id="ARBA00004609"/>
    </source>
</evidence>
<keyword evidence="4 12" id="KW-0336">GPI-anchor</keyword>
<evidence type="ECO:0000256" key="13">
    <source>
        <dbReference type="SAM" id="MobiDB-lite"/>
    </source>
</evidence>
<evidence type="ECO:0000313" key="15">
    <source>
        <dbReference type="EMBL" id="KAG8445441.1"/>
    </source>
</evidence>
<evidence type="ECO:0008006" key="17">
    <source>
        <dbReference type="Google" id="ProtNLM"/>
    </source>
</evidence>
<evidence type="ECO:0000313" key="16">
    <source>
        <dbReference type="Proteomes" id="UP000812440"/>
    </source>
</evidence>
<dbReference type="GO" id="GO:0098552">
    <property type="term" value="C:side of membrane"/>
    <property type="evidence" value="ECO:0007669"/>
    <property type="project" value="UniProtKB-KW"/>
</dbReference>
<feature type="region of interest" description="Disordered" evidence="13">
    <location>
        <begin position="494"/>
        <end position="539"/>
    </location>
</feature>
<evidence type="ECO:0000256" key="7">
    <source>
        <dbReference type="ARBA" id="ARBA00023136"/>
    </source>
</evidence>
<dbReference type="Pfam" id="PF01153">
    <property type="entry name" value="Glypican"/>
    <property type="match status" value="1"/>
</dbReference>
<dbReference type="GO" id="GO:0009986">
    <property type="term" value="C:cell surface"/>
    <property type="evidence" value="ECO:0007669"/>
    <property type="project" value="TreeGrafter"/>
</dbReference>
<protein>
    <recommendedName>
        <fullName evidence="17">Glypican 5</fullName>
    </recommendedName>
</protein>
<keyword evidence="9 12" id="KW-0357">Heparan sulfate</keyword>
<dbReference type="GO" id="GO:0005576">
    <property type="term" value="C:extracellular region"/>
    <property type="evidence" value="ECO:0007669"/>
    <property type="project" value="TreeGrafter"/>
</dbReference>
<dbReference type="InterPro" id="IPR019803">
    <property type="entry name" value="Glypican_CS"/>
</dbReference>
<gene>
    <name evidence="15" type="ORF">GDO86_010281</name>
</gene>
<comment type="caution">
    <text evidence="15">The sequence shown here is derived from an EMBL/GenBank/DDBJ whole genome shotgun (WGS) entry which is preliminary data.</text>
</comment>
<dbReference type="OrthoDB" id="6380619at2759"/>
<keyword evidence="16" id="KW-1185">Reference proteome</keyword>
<accession>A0A8T2JSB9</accession>
<feature type="chain" id="PRO_5035737043" description="Glypican 5" evidence="14">
    <location>
        <begin position="21"/>
        <end position="587"/>
    </location>
</feature>
<feature type="compositionally biased region" description="Basic and acidic residues" evidence="13">
    <location>
        <begin position="494"/>
        <end position="506"/>
    </location>
</feature>
<evidence type="ECO:0000256" key="5">
    <source>
        <dbReference type="ARBA" id="ARBA00022729"/>
    </source>
</evidence>
<dbReference type="AlphaFoldDB" id="A0A8T2JSB9"/>
<comment type="similarity">
    <text evidence="2 11">Belongs to the glypican family.</text>
</comment>